<dbReference type="SMART" id="SM00415">
    <property type="entry name" value="HSF"/>
    <property type="match status" value="1"/>
</dbReference>
<keyword evidence="6" id="KW-0539">Nucleus</keyword>
<dbReference type="Gene3D" id="1.10.10.10">
    <property type="entry name" value="Winged helix-like DNA-binding domain superfamily/Winged helix DNA-binding domain"/>
    <property type="match status" value="1"/>
</dbReference>
<evidence type="ECO:0000313" key="10">
    <source>
        <dbReference type="EMBL" id="KAF6492240.1"/>
    </source>
</evidence>
<dbReference type="InterPro" id="IPR000232">
    <property type="entry name" value="HSF_DNA-bd"/>
</dbReference>
<dbReference type="Proteomes" id="UP000550707">
    <property type="component" value="Unassembled WGS sequence"/>
</dbReference>
<proteinExistence type="inferred from homology"/>
<feature type="region of interest" description="Disordered" evidence="8">
    <location>
        <begin position="1"/>
        <end position="75"/>
    </location>
</feature>
<evidence type="ECO:0000313" key="11">
    <source>
        <dbReference type="Proteomes" id="UP000550707"/>
    </source>
</evidence>
<feature type="compositionally biased region" description="Basic and acidic residues" evidence="8">
    <location>
        <begin position="221"/>
        <end position="230"/>
    </location>
</feature>
<organism evidence="10 11">
    <name type="scientific">Molossus molossus</name>
    <name type="common">Pallas' mastiff bat</name>
    <name type="synonym">Vespertilio molossus</name>
    <dbReference type="NCBI Taxonomy" id="27622"/>
    <lineage>
        <taxon>Eukaryota</taxon>
        <taxon>Metazoa</taxon>
        <taxon>Chordata</taxon>
        <taxon>Craniata</taxon>
        <taxon>Vertebrata</taxon>
        <taxon>Euteleostomi</taxon>
        <taxon>Mammalia</taxon>
        <taxon>Eutheria</taxon>
        <taxon>Laurasiatheria</taxon>
        <taxon>Chiroptera</taxon>
        <taxon>Yangochiroptera</taxon>
        <taxon>Molossidae</taxon>
        <taxon>Molossus</taxon>
    </lineage>
</organism>
<dbReference type="InterPro" id="IPR036390">
    <property type="entry name" value="WH_DNA-bd_sf"/>
</dbReference>
<keyword evidence="3" id="KW-0805">Transcription regulation</keyword>
<feature type="region of interest" description="Disordered" evidence="8">
    <location>
        <begin position="324"/>
        <end position="357"/>
    </location>
</feature>
<dbReference type="AlphaFoldDB" id="A0A7J8J715"/>
<reference evidence="10 11" key="1">
    <citation type="journal article" date="2020" name="Nature">
        <title>Six reference-quality genomes reveal evolution of bat adaptations.</title>
        <authorList>
            <person name="Jebb D."/>
            <person name="Huang Z."/>
            <person name="Pippel M."/>
            <person name="Hughes G.M."/>
            <person name="Lavrichenko K."/>
            <person name="Devanna P."/>
            <person name="Winkler S."/>
            <person name="Jermiin L.S."/>
            <person name="Skirmuntt E.C."/>
            <person name="Katzourakis A."/>
            <person name="Burkitt-Gray L."/>
            <person name="Ray D.A."/>
            <person name="Sullivan K.A.M."/>
            <person name="Roscito J.G."/>
            <person name="Kirilenko B.M."/>
            <person name="Davalos L.M."/>
            <person name="Corthals A.P."/>
            <person name="Power M.L."/>
            <person name="Jones G."/>
            <person name="Ransome R.D."/>
            <person name="Dechmann D.K.N."/>
            <person name="Locatelli A.G."/>
            <person name="Puechmaille S.J."/>
            <person name="Fedrigo O."/>
            <person name="Jarvis E.D."/>
            <person name="Hiller M."/>
            <person name="Vernes S.C."/>
            <person name="Myers E.W."/>
            <person name="Teeling E.C."/>
        </authorList>
    </citation>
    <scope>NUCLEOTIDE SEQUENCE [LARGE SCALE GENOMIC DNA]</scope>
    <source>
        <strain evidence="10">MMolMol1</strain>
        <tissue evidence="10">Muscle</tissue>
    </source>
</reference>
<keyword evidence="5" id="KW-0804">Transcription</keyword>
<dbReference type="EMBL" id="JACASF010000002">
    <property type="protein sequence ID" value="KAF6492240.1"/>
    <property type="molecule type" value="Genomic_DNA"/>
</dbReference>
<dbReference type="GO" id="GO:0005634">
    <property type="term" value="C:nucleus"/>
    <property type="evidence" value="ECO:0007669"/>
    <property type="project" value="UniProtKB-SubCell"/>
</dbReference>
<dbReference type="GO" id="GO:0003700">
    <property type="term" value="F:DNA-binding transcription factor activity"/>
    <property type="evidence" value="ECO:0007669"/>
    <property type="project" value="InterPro"/>
</dbReference>
<comment type="subcellular location">
    <subcellularLocation>
        <location evidence="1">Nucleus</location>
    </subcellularLocation>
</comment>
<keyword evidence="10" id="KW-0346">Stress response</keyword>
<dbReference type="Pfam" id="PF00447">
    <property type="entry name" value="HSF_DNA-bind"/>
    <property type="match status" value="1"/>
</dbReference>
<evidence type="ECO:0000256" key="5">
    <source>
        <dbReference type="ARBA" id="ARBA00023163"/>
    </source>
</evidence>
<dbReference type="PANTHER" id="PTHR10015">
    <property type="entry name" value="HEAT SHOCK TRANSCRIPTION FACTOR"/>
    <property type="match status" value="1"/>
</dbReference>
<feature type="domain" description="HSF-type DNA-binding" evidence="9">
    <location>
        <begin position="80"/>
        <end position="185"/>
    </location>
</feature>
<evidence type="ECO:0000259" key="9">
    <source>
        <dbReference type="SMART" id="SM00415"/>
    </source>
</evidence>
<dbReference type="InterPro" id="IPR036388">
    <property type="entry name" value="WH-like_DNA-bd_sf"/>
</dbReference>
<feature type="compositionally biased region" description="Polar residues" evidence="8">
    <location>
        <begin position="58"/>
        <end position="69"/>
    </location>
</feature>
<name>A0A7J8J715_MOLMO</name>
<evidence type="ECO:0000256" key="4">
    <source>
        <dbReference type="ARBA" id="ARBA00023125"/>
    </source>
</evidence>
<dbReference type="PANTHER" id="PTHR10015:SF140">
    <property type="entry name" value="HEAT SHOCK TRANSCRIPTION FACTOR, X-LINKED MEMBER 3-RELATED"/>
    <property type="match status" value="1"/>
</dbReference>
<feature type="compositionally biased region" description="Acidic residues" evidence="8">
    <location>
        <begin position="328"/>
        <end position="340"/>
    </location>
</feature>
<evidence type="ECO:0000256" key="1">
    <source>
        <dbReference type="ARBA" id="ARBA00004123"/>
    </source>
</evidence>
<gene>
    <name evidence="10" type="ORF">HJG59_006500</name>
</gene>
<dbReference type="FunFam" id="1.10.10.10:FF:000349">
    <property type="entry name" value="Heat shock transcription factor, Y-linked"/>
    <property type="match status" value="1"/>
</dbReference>
<dbReference type="GO" id="GO:0043565">
    <property type="term" value="F:sequence-specific DNA binding"/>
    <property type="evidence" value="ECO:0007669"/>
    <property type="project" value="InterPro"/>
</dbReference>
<evidence type="ECO:0000256" key="2">
    <source>
        <dbReference type="ARBA" id="ARBA00006403"/>
    </source>
</evidence>
<evidence type="ECO:0000256" key="3">
    <source>
        <dbReference type="ARBA" id="ARBA00023015"/>
    </source>
</evidence>
<keyword evidence="4" id="KW-0238">DNA-binding</keyword>
<sequence>MAGQGSDEMQEAKMAPSEDGEPSIMVQQEVYPDPHVDPREALEEQGDSARRHDPSPEDNPQATDPSQGAANVERNNIPLGLSFPRKLWRIVEDDTFRSVCWSDDGDTVNIEENLFQREVLCRRGEEKIFDSDSLKSFIRLLNLYGFSKIRPGHSSVRSPGNRMMTYRNSNFQRDKPWLIQNIEMKGSQMTLARRERSAGPLKKKKSLAPTRHSPRIHHKGGTKEADEKAQKKSRNAGGPSGVRSFKFSCLRSLGSSTKVQCPSEPGGPSGEGTSGNVMCVPTATAETNGTGDLPTSTPSSLLHSSVMSLYNTCYSILMAGLSLMAPPEDSEGDEEEEEGSSDTKCALCEQFKDNADP</sequence>
<feature type="region of interest" description="Disordered" evidence="8">
    <location>
        <begin position="189"/>
        <end position="243"/>
    </location>
</feature>
<protein>
    <submittedName>
        <fullName evidence="10">Heat shock transcription factor family, X-linked member 4</fullName>
    </submittedName>
</protein>
<comment type="similarity">
    <text evidence="2 7">Belongs to the HSF family.</text>
</comment>
<comment type="caution">
    <text evidence="10">The sequence shown here is derived from an EMBL/GenBank/DDBJ whole genome shotgun (WGS) entry which is preliminary data.</text>
</comment>
<evidence type="ECO:0000256" key="8">
    <source>
        <dbReference type="SAM" id="MobiDB-lite"/>
    </source>
</evidence>
<accession>A0A7J8J715</accession>
<feature type="region of interest" description="Disordered" evidence="8">
    <location>
        <begin position="256"/>
        <end position="275"/>
    </location>
</feature>
<feature type="compositionally biased region" description="Basic and acidic residues" evidence="8">
    <location>
        <begin position="32"/>
        <end position="55"/>
    </location>
</feature>
<dbReference type="InParanoid" id="A0A7J8J715"/>
<evidence type="ECO:0000256" key="7">
    <source>
        <dbReference type="RuleBase" id="RU004020"/>
    </source>
</evidence>
<evidence type="ECO:0000256" key="6">
    <source>
        <dbReference type="ARBA" id="ARBA00023242"/>
    </source>
</evidence>
<dbReference type="SUPFAM" id="SSF46785">
    <property type="entry name" value="Winged helix' DNA-binding domain"/>
    <property type="match status" value="1"/>
</dbReference>
<feature type="compositionally biased region" description="Basic residues" evidence="8">
    <location>
        <begin position="201"/>
        <end position="220"/>
    </location>
</feature>
<keyword evidence="11" id="KW-1185">Reference proteome</keyword>